<keyword evidence="8" id="KW-1185">Reference proteome</keyword>
<dbReference type="GO" id="GO:0046872">
    <property type="term" value="F:metal ion binding"/>
    <property type="evidence" value="ECO:0007669"/>
    <property type="project" value="UniProtKB-KW"/>
</dbReference>
<comment type="catalytic activity">
    <reaction evidence="1">
        <text>a myo-inositol phosphate + H2O = myo-inositol + phosphate</text>
        <dbReference type="Rhea" id="RHEA:24056"/>
        <dbReference type="ChEBI" id="CHEBI:15377"/>
        <dbReference type="ChEBI" id="CHEBI:17268"/>
        <dbReference type="ChEBI" id="CHEBI:43474"/>
        <dbReference type="ChEBI" id="CHEBI:84139"/>
        <dbReference type="EC" id="3.1.3.25"/>
    </reaction>
</comment>
<name>A0AA41U487_9ACTN</name>
<dbReference type="PANTHER" id="PTHR20854">
    <property type="entry name" value="INOSITOL MONOPHOSPHATASE"/>
    <property type="match status" value="1"/>
</dbReference>
<evidence type="ECO:0000313" key="7">
    <source>
        <dbReference type="EMBL" id="MCF2528809.1"/>
    </source>
</evidence>
<dbReference type="InterPro" id="IPR020583">
    <property type="entry name" value="Inositol_monoP_metal-BS"/>
</dbReference>
<proteinExistence type="predicted"/>
<comment type="caution">
    <text evidence="7">The sequence shown here is derived from an EMBL/GenBank/DDBJ whole genome shotgun (WGS) entry which is preliminary data.</text>
</comment>
<keyword evidence="5 6" id="KW-0460">Magnesium</keyword>
<gene>
    <name evidence="7" type="ORF">LZ495_16520</name>
</gene>
<reference evidence="7" key="1">
    <citation type="submission" date="2022-01" db="EMBL/GenBank/DDBJ databases">
        <title>Genome-Based Taxonomic Classification of the Phylum Actinobacteria.</title>
        <authorList>
            <person name="Gao Y."/>
        </authorList>
    </citation>
    <scope>NUCLEOTIDE SEQUENCE</scope>
    <source>
        <strain evidence="7">KLBMP 8922</strain>
    </source>
</reference>
<dbReference type="Proteomes" id="UP001165378">
    <property type="component" value="Unassembled WGS sequence"/>
</dbReference>
<dbReference type="InterPro" id="IPR000760">
    <property type="entry name" value="Inositol_monophosphatase-like"/>
</dbReference>
<dbReference type="PANTHER" id="PTHR20854:SF4">
    <property type="entry name" value="INOSITOL-1-MONOPHOSPHATASE-RELATED"/>
    <property type="match status" value="1"/>
</dbReference>
<dbReference type="AlphaFoldDB" id="A0AA41U487"/>
<organism evidence="7 8">
    <name type="scientific">Yinghuangia soli</name>
    <dbReference type="NCBI Taxonomy" id="2908204"/>
    <lineage>
        <taxon>Bacteria</taxon>
        <taxon>Bacillati</taxon>
        <taxon>Actinomycetota</taxon>
        <taxon>Actinomycetes</taxon>
        <taxon>Kitasatosporales</taxon>
        <taxon>Streptomycetaceae</taxon>
        <taxon>Yinghuangia</taxon>
    </lineage>
</organism>
<evidence type="ECO:0000256" key="6">
    <source>
        <dbReference type="PIRSR" id="PIRSR600760-2"/>
    </source>
</evidence>
<evidence type="ECO:0000256" key="5">
    <source>
        <dbReference type="ARBA" id="ARBA00022842"/>
    </source>
</evidence>
<feature type="binding site" evidence="6">
    <location>
        <position position="92"/>
    </location>
    <ligand>
        <name>Mg(2+)</name>
        <dbReference type="ChEBI" id="CHEBI:18420"/>
        <label>1</label>
        <note>catalytic</note>
    </ligand>
</feature>
<keyword evidence="4" id="KW-0378">Hydrolase</keyword>
<protein>
    <recommendedName>
        <fullName evidence="2">inositol-phosphate phosphatase</fullName>
        <ecNumber evidence="2">3.1.3.25</ecNumber>
    </recommendedName>
</protein>
<dbReference type="PROSITE" id="PS00630">
    <property type="entry name" value="IMP_2"/>
    <property type="match status" value="1"/>
</dbReference>
<dbReference type="GO" id="GO:0006020">
    <property type="term" value="P:inositol metabolic process"/>
    <property type="evidence" value="ECO:0007669"/>
    <property type="project" value="TreeGrafter"/>
</dbReference>
<dbReference type="Gene3D" id="3.40.190.80">
    <property type="match status" value="1"/>
</dbReference>
<evidence type="ECO:0000256" key="4">
    <source>
        <dbReference type="ARBA" id="ARBA00022801"/>
    </source>
</evidence>
<dbReference type="EC" id="3.1.3.25" evidence="2"/>
<dbReference type="Gene3D" id="3.30.540.10">
    <property type="entry name" value="Fructose-1,6-Bisphosphatase, subunit A, domain 1"/>
    <property type="match status" value="1"/>
</dbReference>
<feature type="binding site" evidence="6">
    <location>
        <position position="218"/>
    </location>
    <ligand>
        <name>Mg(2+)</name>
        <dbReference type="ChEBI" id="CHEBI:18420"/>
        <label>1</label>
        <note>catalytic</note>
    </ligand>
</feature>
<dbReference type="GO" id="GO:0008934">
    <property type="term" value="F:inositol monophosphate 1-phosphatase activity"/>
    <property type="evidence" value="ECO:0007669"/>
    <property type="project" value="TreeGrafter"/>
</dbReference>
<evidence type="ECO:0000256" key="1">
    <source>
        <dbReference type="ARBA" id="ARBA00001033"/>
    </source>
</evidence>
<dbReference type="InterPro" id="IPR020550">
    <property type="entry name" value="Inositol_monophosphatase_CS"/>
</dbReference>
<feature type="binding site" evidence="6">
    <location>
        <position position="95"/>
    </location>
    <ligand>
        <name>Mg(2+)</name>
        <dbReference type="ChEBI" id="CHEBI:18420"/>
        <label>1</label>
        <note>catalytic</note>
    </ligand>
</feature>
<dbReference type="RefSeq" id="WP_235052974.1">
    <property type="nucleotide sequence ID" value="NZ_JAKFHA010000008.1"/>
</dbReference>
<dbReference type="PRINTS" id="PR00377">
    <property type="entry name" value="IMPHPHTASES"/>
</dbReference>
<evidence type="ECO:0000256" key="2">
    <source>
        <dbReference type="ARBA" id="ARBA00013106"/>
    </source>
</evidence>
<keyword evidence="3 6" id="KW-0479">Metal-binding</keyword>
<sequence>MSTRDAGRVTDLMMQVAGDEVLPRFGALAAADIAEKRPGDLVTVADRLAEERLTEGLTALLPGSLVVGEEAVHADPEALRRLDGDAPVWIVDPVDGTGAFVRGDERFCMLVALAQAGTLLASWTYAPALGILATARRGEGAVCDGRPVRVPEHRADAGPLRLHMSDPEFLTPAQGAMLARLHGPDFTQQASTSAGLDYVDLVRGDTDGLVYAWESPWDHAAGLLLVAEAGGVSATLDGAPFKLAGGNALPLVVAAHEDVAADLAKRLIG</sequence>
<accession>A0AA41U487</accession>
<dbReference type="GO" id="GO:0007165">
    <property type="term" value="P:signal transduction"/>
    <property type="evidence" value="ECO:0007669"/>
    <property type="project" value="TreeGrafter"/>
</dbReference>
<dbReference type="EMBL" id="JAKFHA010000008">
    <property type="protein sequence ID" value="MCF2528809.1"/>
    <property type="molecule type" value="Genomic_DNA"/>
</dbReference>
<evidence type="ECO:0000313" key="8">
    <source>
        <dbReference type="Proteomes" id="UP001165378"/>
    </source>
</evidence>
<evidence type="ECO:0000256" key="3">
    <source>
        <dbReference type="ARBA" id="ARBA00022723"/>
    </source>
</evidence>
<dbReference type="SUPFAM" id="SSF56655">
    <property type="entry name" value="Carbohydrate phosphatase"/>
    <property type="match status" value="1"/>
</dbReference>
<dbReference type="Pfam" id="PF00459">
    <property type="entry name" value="Inositol_P"/>
    <property type="match status" value="1"/>
</dbReference>
<dbReference type="PROSITE" id="PS00629">
    <property type="entry name" value="IMP_1"/>
    <property type="match status" value="1"/>
</dbReference>
<feature type="binding site" evidence="6">
    <location>
        <position position="69"/>
    </location>
    <ligand>
        <name>Mg(2+)</name>
        <dbReference type="ChEBI" id="CHEBI:18420"/>
        <label>1</label>
        <note>catalytic</note>
    </ligand>
</feature>
<dbReference type="GO" id="GO:0046854">
    <property type="term" value="P:phosphatidylinositol phosphate biosynthetic process"/>
    <property type="evidence" value="ECO:0007669"/>
    <property type="project" value="InterPro"/>
</dbReference>
<comment type="cofactor">
    <cofactor evidence="6">
        <name>Mg(2+)</name>
        <dbReference type="ChEBI" id="CHEBI:18420"/>
    </cofactor>
</comment>